<gene>
    <name evidence="1" type="ORF">Metal_2892</name>
</gene>
<evidence type="ECO:0000313" key="2">
    <source>
        <dbReference type="Proteomes" id="UP000005090"/>
    </source>
</evidence>
<dbReference type="STRING" id="686340.Metal_2892"/>
<dbReference type="HOGENOM" id="CLU_1265709_0_0_6"/>
<proteinExistence type="predicted"/>
<organism evidence="1 2">
    <name type="scientific">Methylomicrobium album BG8</name>
    <dbReference type="NCBI Taxonomy" id="686340"/>
    <lineage>
        <taxon>Bacteria</taxon>
        <taxon>Pseudomonadati</taxon>
        <taxon>Pseudomonadota</taxon>
        <taxon>Gammaproteobacteria</taxon>
        <taxon>Methylococcales</taxon>
        <taxon>Methylococcaceae</taxon>
        <taxon>Methylomicrobium</taxon>
    </lineage>
</organism>
<evidence type="ECO:0000313" key="1">
    <source>
        <dbReference type="EMBL" id="EIC30578.1"/>
    </source>
</evidence>
<reference evidence="1 2" key="1">
    <citation type="journal article" date="2013" name="Genome Announc.">
        <title>Genome Sequence of the Obligate Gammaproteobacterial Methanotroph Methylomicrobium album Strain BG8.</title>
        <authorList>
            <person name="Kits K.D."/>
            <person name="Kalyuzhnaya M.G."/>
            <person name="Klotz M.G."/>
            <person name="Jetten M.S."/>
            <person name="Op den Camp H.J."/>
            <person name="Vuilleumier S."/>
            <person name="Bringel F."/>
            <person name="Dispirito A.A."/>
            <person name="Murrell J.C."/>
            <person name="Bruce D."/>
            <person name="Cheng J.F."/>
            <person name="Copeland A."/>
            <person name="Goodwin L."/>
            <person name="Hauser L."/>
            <person name="Lajus A."/>
            <person name="Land M.L."/>
            <person name="Lapidus A."/>
            <person name="Lucas S."/>
            <person name="Medigue C."/>
            <person name="Pitluck S."/>
            <person name="Woyke T."/>
            <person name="Zeytun A."/>
            <person name="Stein L.Y."/>
        </authorList>
    </citation>
    <scope>NUCLEOTIDE SEQUENCE [LARGE SCALE GENOMIC DNA]</scope>
    <source>
        <strain evidence="1 2">BG8</strain>
    </source>
</reference>
<protein>
    <submittedName>
        <fullName evidence="1">Uncharacterized protein</fullName>
    </submittedName>
</protein>
<dbReference type="AlphaFoldDB" id="H8GLQ1"/>
<dbReference type="EMBL" id="CM001475">
    <property type="protein sequence ID" value="EIC30578.1"/>
    <property type="molecule type" value="Genomic_DNA"/>
</dbReference>
<dbReference type="Proteomes" id="UP000005090">
    <property type="component" value="Chromosome"/>
</dbReference>
<keyword evidence="2" id="KW-1185">Reference proteome</keyword>
<accession>H8GLQ1</accession>
<sequence>MINPPKNEKVACCTPIAVQRATFDDSGATNSATANATNSLKALAGAVLERNAQRNATATVAEKQCNFCNEKTGEKLRSFSPELRPEIGELHHCRERRHLSSSGYCIQQRFRPVDDIPRRCEDFSGYPASMSARVAAPGGQPIERNASTKPHTGLSVERSTSEAAHNAHGRFFKFLATRPDGRQCYLCQMPRQTLEEMQTQYPDATHIQPVEGEDYPHD</sequence>
<name>H8GLQ1_METAL</name>